<dbReference type="PANTHER" id="PTHR46112">
    <property type="entry name" value="AMINOPEPTIDASE"/>
    <property type="match status" value="1"/>
</dbReference>
<dbReference type="SUPFAM" id="SSF53092">
    <property type="entry name" value="Creatinase/prolidase N-terminal domain"/>
    <property type="match status" value="1"/>
</dbReference>
<keyword evidence="1 3" id="KW-0479">Metal-binding</keyword>
<evidence type="ECO:0000256" key="1">
    <source>
        <dbReference type="ARBA" id="ARBA00022723"/>
    </source>
</evidence>
<evidence type="ECO:0000256" key="2">
    <source>
        <dbReference type="ARBA" id="ARBA00022801"/>
    </source>
</evidence>
<comment type="similarity">
    <text evidence="3">Belongs to the peptidase M24B family.</text>
</comment>
<dbReference type="GO" id="GO:0046872">
    <property type="term" value="F:metal ion binding"/>
    <property type="evidence" value="ECO:0007669"/>
    <property type="project" value="UniProtKB-KW"/>
</dbReference>
<dbReference type="GO" id="GO:0016787">
    <property type="term" value="F:hydrolase activity"/>
    <property type="evidence" value="ECO:0007669"/>
    <property type="project" value="UniProtKB-KW"/>
</dbReference>
<dbReference type="InterPro" id="IPR000587">
    <property type="entry name" value="Creatinase_N"/>
</dbReference>
<dbReference type="STRING" id="592015.HMPREF1705_03986"/>
<dbReference type="CDD" id="cd01092">
    <property type="entry name" value="APP-like"/>
    <property type="match status" value="1"/>
</dbReference>
<dbReference type="SUPFAM" id="SSF55920">
    <property type="entry name" value="Creatinase/aminopeptidase"/>
    <property type="match status" value="1"/>
</dbReference>
<dbReference type="Gene3D" id="3.40.350.10">
    <property type="entry name" value="Creatinase/prolidase N-terminal domain"/>
    <property type="match status" value="1"/>
</dbReference>
<protein>
    <submittedName>
        <fullName evidence="6">Putative Xaa-Pro dipeptidase</fullName>
    </submittedName>
</protein>
<evidence type="ECO:0000313" key="7">
    <source>
        <dbReference type="Proteomes" id="UP000005273"/>
    </source>
</evidence>
<comment type="caution">
    <text evidence="6">The sequence shown here is derived from an EMBL/GenBank/DDBJ whole genome shotgun (WGS) entry which is preliminary data.</text>
</comment>
<keyword evidence="2" id="KW-0378">Hydrolase</keyword>
<dbReference type="AlphaFoldDB" id="A0A0T5X8X1"/>
<dbReference type="eggNOG" id="COG0006">
    <property type="taxonomic scope" value="Bacteria"/>
</dbReference>
<dbReference type="PANTHER" id="PTHR46112:SF3">
    <property type="entry name" value="AMINOPEPTIDASE YPDF"/>
    <property type="match status" value="1"/>
</dbReference>
<dbReference type="InterPro" id="IPR001131">
    <property type="entry name" value="Peptidase_M24B_aminopep-P_CS"/>
</dbReference>
<name>A0A0T5X8X1_9BACT</name>
<dbReference type="OrthoDB" id="9806388at2"/>
<evidence type="ECO:0000256" key="3">
    <source>
        <dbReference type="RuleBase" id="RU000590"/>
    </source>
</evidence>
<dbReference type="Gene3D" id="3.90.230.10">
    <property type="entry name" value="Creatinase/methionine aminopeptidase superfamily"/>
    <property type="match status" value="1"/>
</dbReference>
<dbReference type="InterPro" id="IPR000994">
    <property type="entry name" value="Pept_M24"/>
</dbReference>
<dbReference type="InterPro" id="IPR036005">
    <property type="entry name" value="Creatinase/aminopeptidase-like"/>
</dbReference>
<evidence type="ECO:0000259" key="4">
    <source>
        <dbReference type="Pfam" id="PF00557"/>
    </source>
</evidence>
<dbReference type="InterPro" id="IPR050659">
    <property type="entry name" value="Peptidase_M24B"/>
</dbReference>
<dbReference type="PROSITE" id="PS00491">
    <property type="entry name" value="PROLINE_PEPTIDASE"/>
    <property type="match status" value="1"/>
</dbReference>
<dbReference type="Proteomes" id="UP000005273">
    <property type="component" value="Unassembled WGS sequence"/>
</dbReference>
<dbReference type="InterPro" id="IPR029149">
    <property type="entry name" value="Creatin/AminoP/Spt16_N"/>
</dbReference>
<evidence type="ECO:0000259" key="5">
    <source>
        <dbReference type="Pfam" id="PF01321"/>
    </source>
</evidence>
<sequence>MNRKILLERSNVLWRKLFSKGIDASVLFNIEGLGWEDLYYFSGFRGTSGALVESRNECVLITDGRYILQAKEQTPFKVVDRKDQDLVSVVKSLLADLGAEVVGFNAKTLPTSLYLKFEKPAFEMVDICDVFASCRRKKCKEEIELIKIAAQLAGRAFLKLLDNLKPGIKETEVAARLEYEMKMLGAEGGWGNVDFIVASGIRSALPHGRPTSRVWQSGEWATLDFGARFAGYVSDITRNIIFGTPPSKAVEMHDLLCKAHVEAASRLKAGVTGREVDMVARNVLADGDMANFFIHSLGHGIGLEVHEMPRLASNSTDVLEEGDVVTIEPGVYVEGYGGMRVEDDYLITKSGAERLTAEIPMELFVV</sequence>
<gene>
    <name evidence="6" type="ORF">HMPREF1705_03986</name>
</gene>
<keyword evidence="7" id="KW-1185">Reference proteome</keyword>
<accession>A0A0T5X8X1</accession>
<organism evidence="6 7">
    <name type="scientific">Acetomicrobium hydrogeniformans ATCC BAA-1850</name>
    <dbReference type="NCBI Taxonomy" id="592015"/>
    <lineage>
        <taxon>Bacteria</taxon>
        <taxon>Thermotogati</taxon>
        <taxon>Synergistota</taxon>
        <taxon>Synergistia</taxon>
        <taxon>Synergistales</taxon>
        <taxon>Acetomicrobiaceae</taxon>
        <taxon>Acetomicrobium</taxon>
    </lineage>
</organism>
<reference evidence="7" key="1">
    <citation type="submission" date="2012-09" db="EMBL/GenBank/DDBJ databases">
        <authorList>
            <person name="Weinstock G."/>
            <person name="Sodergren E."/>
            <person name="Clifton S."/>
            <person name="Fulton L."/>
            <person name="Fulton B."/>
            <person name="Courtney L."/>
            <person name="Fronick C."/>
            <person name="Harrison M."/>
            <person name="Strong C."/>
            <person name="Farmer C."/>
            <person name="Delehaunty K."/>
            <person name="Markovic C."/>
            <person name="Hall O."/>
            <person name="Minx P."/>
            <person name="Tomlinson C."/>
            <person name="Mitreva M."/>
            <person name="Nelson J."/>
            <person name="Hou S."/>
            <person name="Wollam A."/>
            <person name="Pepin K.H."/>
            <person name="Johnson M."/>
            <person name="Bhonagiri V."/>
            <person name="Nash W.E."/>
            <person name="Suruliraj S."/>
            <person name="Warren W."/>
            <person name="Chinwalla A."/>
            <person name="Mardis E.R."/>
            <person name="Wilson R.K."/>
        </authorList>
    </citation>
    <scope>NUCLEOTIDE SEQUENCE [LARGE SCALE GENOMIC DNA]</scope>
    <source>
        <strain evidence="7">OS1</strain>
    </source>
</reference>
<feature type="domain" description="Peptidase M24" evidence="4">
    <location>
        <begin position="144"/>
        <end position="349"/>
    </location>
</feature>
<feature type="domain" description="Creatinase N-terminal" evidence="5">
    <location>
        <begin position="16"/>
        <end position="135"/>
    </location>
</feature>
<dbReference type="RefSeq" id="WP_009200384.1">
    <property type="nucleotide sequence ID" value="NZ_ACJX03000001.1"/>
</dbReference>
<dbReference type="Pfam" id="PF00557">
    <property type="entry name" value="Peptidase_M24"/>
    <property type="match status" value="1"/>
</dbReference>
<evidence type="ECO:0000313" key="6">
    <source>
        <dbReference type="EMBL" id="KRT34742.1"/>
    </source>
</evidence>
<dbReference type="EMBL" id="ACJX03000001">
    <property type="protein sequence ID" value="KRT34742.1"/>
    <property type="molecule type" value="Genomic_DNA"/>
</dbReference>
<dbReference type="Pfam" id="PF01321">
    <property type="entry name" value="Creatinase_N"/>
    <property type="match status" value="1"/>
</dbReference>
<proteinExistence type="inferred from homology"/>